<organism evidence="2 3">
    <name type="scientific">Polyplax serrata</name>
    <name type="common">Common mouse louse</name>
    <dbReference type="NCBI Taxonomy" id="468196"/>
    <lineage>
        <taxon>Eukaryota</taxon>
        <taxon>Metazoa</taxon>
        <taxon>Ecdysozoa</taxon>
        <taxon>Arthropoda</taxon>
        <taxon>Hexapoda</taxon>
        <taxon>Insecta</taxon>
        <taxon>Pterygota</taxon>
        <taxon>Neoptera</taxon>
        <taxon>Paraneoptera</taxon>
        <taxon>Psocodea</taxon>
        <taxon>Troctomorpha</taxon>
        <taxon>Phthiraptera</taxon>
        <taxon>Anoplura</taxon>
        <taxon>Polyplacidae</taxon>
        <taxon>Polyplax</taxon>
    </lineage>
</organism>
<accession>A0ABR1BDV7</accession>
<feature type="region of interest" description="Disordered" evidence="1">
    <location>
        <begin position="91"/>
        <end position="114"/>
    </location>
</feature>
<comment type="caution">
    <text evidence="2">The sequence shown here is derived from an EMBL/GenBank/DDBJ whole genome shotgun (WGS) entry which is preliminary data.</text>
</comment>
<keyword evidence="3" id="KW-1185">Reference proteome</keyword>
<feature type="region of interest" description="Disordered" evidence="1">
    <location>
        <begin position="24"/>
        <end position="63"/>
    </location>
</feature>
<evidence type="ECO:0000256" key="1">
    <source>
        <dbReference type="SAM" id="MobiDB-lite"/>
    </source>
</evidence>
<feature type="compositionally biased region" description="Basic and acidic residues" evidence="1">
    <location>
        <begin position="24"/>
        <end position="36"/>
    </location>
</feature>
<dbReference type="Proteomes" id="UP001359485">
    <property type="component" value="Unassembled WGS sequence"/>
</dbReference>
<dbReference type="EMBL" id="JAWJWF010000001">
    <property type="protein sequence ID" value="KAK6641611.1"/>
    <property type="molecule type" value="Genomic_DNA"/>
</dbReference>
<evidence type="ECO:0000313" key="3">
    <source>
        <dbReference type="Proteomes" id="UP001359485"/>
    </source>
</evidence>
<proteinExistence type="predicted"/>
<sequence>MRQPKSGSVEQEEEEGRNLIKALEENMERTEGEKRKFSFITNHGGSGTRRGPPKKSFPIRSNFPLSPKHTIFGRTTDYDNVPREEVRHRVLSATSADDKTQRHFGEQNADSGESVAFHQNLEQTFAGIKDCF</sequence>
<reference evidence="2 3" key="1">
    <citation type="submission" date="2023-09" db="EMBL/GenBank/DDBJ databases">
        <title>Genomes of two closely related lineages of the louse Polyplax serrata with different host specificities.</title>
        <authorList>
            <person name="Martinu J."/>
            <person name="Tarabai H."/>
            <person name="Stefka J."/>
            <person name="Hypsa V."/>
        </authorList>
    </citation>
    <scope>NUCLEOTIDE SEQUENCE [LARGE SCALE GENOMIC DNA]</scope>
    <source>
        <strain evidence="2">98ZLc_SE</strain>
    </source>
</reference>
<feature type="compositionally biased region" description="Basic and acidic residues" evidence="1">
    <location>
        <begin position="96"/>
        <end position="105"/>
    </location>
</feature>
<protein>
    <submittedName>
        <fullName evidence="2">Uncharacterized protein</fullName>
    </submittedName>
</protein>
<evidence type="ECO:0000313" key="2">
    <source>
        <dbReference type="EMBL" id="KAK6641611.1"/>
    </source>
</evidence>
<name>A0ABR1BDV7_POLSC</name>
<gene>
    <name evidence="2" type="ORF">RUM44_013326</name>
</gene>